<evidence type="ECO:0000256" key="8">
    <source>
        <dbReference type="ARBA" id="ARBA00022989"/>
    </source>
</evidence>
<evidence type="ECO:0000256" key="6">
    <source>
        <dbReference type="ARBA" id="ARBA00022892"/>
    </source>
</evidence>
<feature type="region of interest" description="Disordered" evidence="10">
    <location>
        <begin position="306"/>
        <end position="328"/>
    </location>
</feature>
<keyword evidence="7" id="KW-0653">Protein transport</keyword>
<dbReference type="FunFam" id="3.10.280.10:FF:000002">
    <property type="entry name" value="Mitochondrial glycoprotein family protein"/>
    <property type="match status" value="1"/>
</dbReference>
<dbReference type="GO" id="GO:0005759">
    <property type="term" value="C:mitochondrial matrix"/>
    <property type="evidence" value="ECO:0007669"/>
    <property type="project" value="InterPro"/>
</dbReference>
<feature type="compositionally biased region" description="Acidic residues" evidence="10">
    <location>
        <begin position="307"/>
        <end position="317"/>
    </location>
</feature>
<dbReference type="Gene3D" id="3.10.280.10">
    <property type="entry name" value="Mitochondrial glycoprotein"/>
    <property type="match status" value="1"/>
</dbReference>
<dbReference type="PANTHER" id="PTHR13050">
    <property type="entry name" value="USE1-LIKE PROTEIN"/>
    <property type="match status" value="1"/>
</dbReference>
<evidence type="ECO:0000313" key="13">
    <source>
        <dbReference type="Proteomes" id="UP000516314"/>
    </source>
</evidence>
<dbReference type="GO" id="GO:0015031">
    <property type="term" value="P:protein transport"/>
    <property type="evidence" value="ECO:0007669"/>
    <property type="project" value="UniProtKB-KW"/>
</dbReference>
<keyword evidence="3" id="KW-0813">Transport</keyword>
<evidence type="ECO:0000256" key="5">
    <source>
        <dbReference type="ARBA" id="ARBA00022824"/>
    </source>
</evidence>
<keyword evidence="4 11" id="KW-0812">Transmembrane</keyword>
<dbReference type="SUPFAM" id="SSF54529">
    <property type="entry name" value="Mitochondrial glycoprotein MAM33-like"/>
    <property type="match status" value="1"/>
</dbReference>
<evidence type="ECO:0000313" key="12">
    <source>
        <dbReference type="EMBL" id="CAD5325916.1"/>
    </source>
</evidence>
<dbReference type="GO" id="GO:0005789">
    <property type="term" value="C:endoplasmic reticulum membrane"/>
    <property type="evidence" value="ECO:0007669"/>
    <property type="project" value="UniProtKB-SubCell"/>
</dbReference>
<evidence type="ECO:0000256" key="4">
    <source>
        <dbReference type="ARBA" id="ARBA00022692"/>
    </source>
</evidence>
<evidence type="ECO:0000256" key="11">
    <source>
        <dbReference type="SAM" id="Phobius"/>
    </source>
</evidence>
<keyword evidence="5" id="KW-0256">Endoplasmic reticulum</keyword>
<feature type="compositionally biased region" description="Acidic residues" evidence="10">
    <location>
        <begin position="357"/>
        <end position="369"/>
    </location>
</feature>
<name>A0A7G2EXP0_ARATH</name>
<evidence type="ECO:0000256" key="10">
    <source>
        <dbReference type="SAM" id="MobiDB-lite"/>
    </source>
</evidence>
<evidence type="ECO:0000256" key="2">
    <source>
        <dbReference type="ARBA" id="ARBA00007891"/>
    </source>
</evidence>
<dbReference type="EMBL" id="LR881468">
    <property type="protein sequence ID" value="CAD5325916.1"/>
    <property type="molecule type" value="Genomic_DNA"/>
</dbReference>
<keyword evidence="6" id="KW-0931">ER-Golgi transport</keyword>
<reference evidence="12 13" key="1">
    <citation type="submission" date="2020-09" db="EMBL/GenBank/DDBJ databases">
        <authorList>
            <person name="Ashkenazy H."/>
        </authorList>
    </citation>
    <scope>NUCLEOTIDE SEQUENCE [LARGE SCALE GENOMIC DNA]</scope>
    <source>
        <strain evidence="13">cv. Cdm-0</strain>
    </source>
</reference>
<feature type="region of interest" description="Disordered" evidence="10">
    <location>
        <begin position="353"/>
        <end position="380"/>
    </location>
</feature>
<gene>
    <name evidence="12" type="ORF">AT9943_LOCUS13719</name>
</gene>
<dbReference type="InterPro" id="IPR003428">
    <property type="entry name" value="MAM33"/>
</dbReference>
<evidence type="ECO:0000256" key="1">
    <source>
        <dbReference type="ARBA" id="ARBA00004163"/>
    </source>
</evidence>
<feature type="transmembrane region" description="Helical" evidence="11">
    <location>
        <begin position="220"/>
        <end position="241"/>
    </location>
</feature>
<protein>
    <submittedName>
        <fullName evidence="12">(thale cress) hypothetical protein</fullName>
    </submittedName>
</protein>
<evidence type="ECO:0000256" key="9">
    <source>
        <dbReference type="ARBA" id="ARBA00023136"/>
    </source>
</evidence>
<dbReference type="GO" id="GO:0016192">
    <property type="term" value="P:vesicle-mediated transport"/>
    <property type="evidence" value="ECO:0007669"/>
    <property type="project" value="UniProtKB-KW"/>
</dbReference>
<evidence type="ECO:0000256" key="3">
    <source>
        <dbReference type="ARBA" id="ARBA00022448"/>
    </source>
</evidence>
<proteinExistence type="inferred from homology"/>
<dbReference type="InterPro" id="IPR036561">
    <property type="entry name" value="MAM33_sf"/>
</dbReference>
<evidence type="ECO:0000256" key="7">
    <source>
        <dbReference type="ARBA" id="ARBA00022927"/>
    </source>
</evidence>
<keyword evidence="9 11" id="KW-0472">Membrane</keyword>
<dbReference type="Proteomes" id="UP000516314">
    <property type="component" value="Chromosome 3"/>
</dbReference>
<keyword evidence="8 11" id="KW-1133">Transmembrane helix</keyword>
<dbReference type="Pfam" id="PF02330">
    <property type="entry name" value="MAM33"/>
    <property type="match status" value="1"/>
</dbReference>
<sequence>MMGISKTEINLRRLLSAAPNQQNQSKLMHYVATLREQLEQLSEEKTPEGLPRVTKAKVNEYYEKIEAVASKIASQEPETEVSDEPFAKDSTSGSSPKIEDEPRSPTSPQLRRRIVPASSKEQSFDAADADSSKPIKLDTAAQAHIDKHRKLQEDLTDEMVVLARQLKERSQAISQSVQNTEKILDSTEEAIEQSLASTGHATTRATKIYSQSSKTSCFQWLLIFAMICVFIMVVLSASTLASVCGRVARAQAVSAIVNRSSLVPKPSLLRPFVSRGFPYSTATEPLKSDQTLIQVIDSEIKDSFEADDHDADEETIDSSDFPFKIEDNPGHRTVTLTREYNGEQIKVEVSMPGLAMDENEDDVDDDEDGDGRHEKSNESSIPLVVTVTKKSGLSLEFSCTAFPDEIVIDGLSVNRPDDSSEEQLTYDGPDFQELDENMRKSFHKFLETRGIKASATDFLYEYMMKKDSREYLLWLKKLKTFVQE</sequence>
<accession>A0A7G2EXP0</accession>
<dbReference type="Pfam" id="PF09753">
    <property type="entry name" value="Use1"/>
    <property type="match status" value="1"/>
</dbReference>
<dbReference type="InterPro" id="IPR019150">
    <property type="entry name" value="Vesicle_transport_protein_Use1"/>
</dbReference>
<dbReference type="PANTHER" id="PTHR13050:SF7">
    <property type="entry name" value="VESICLE TRANSPORT PROTEIN USE1"/>
    <property type="match status" value="1"/>
</dbReference>
<dbReference type="CDD" id="cd15860">
    <property type="entry name" value="SNARE_USE1"/>
    <property type="match status" value="1"/>
</dbReference>
<dbReference type="AlphaFoldDB" id="A0A7G2EXP0"/>
<organism evidence="12 13">
    <name type="scientific">Arabidopsis thaliana</name>
    <name type="common">Mouse-ear cress</name>
    <dbReference type="NCBI Taxonomy" id="3702"/>
    <lineage>
        <taxon>Eukaryota</taxon>
        <taxon>Viridiplantae</taxon>
        <taxon>Streptophyta</taxon>
        <taxon>Embryophyta</taxon>
        <taxon>Tracheophyta</taxon>
        <taxon>Spermatophyta</taxon>
        <taxon>Magnoliopsida</taxon>
        <taxon>eudicotyledons</taxon>
        <taxon>Gunneridae</taxon>
        <taxon>Pentapetalae</taxon>
        <taxon>rosids</taxon>
        <taxon>malvids</taxon>
        <taxon>Brassicales</taxon>
        <taxon>Brassicaceae</taxon>
        <taxon>Camelineae</taxon>
        <taxon>Arabidopsis</taxon>
    </lineage>
</organism>
<comment type="subcellular location">
    <subcellularLocation>
        <location evidence="1">Endoplasmic reticulum membrane</location>
        <topology evidence="1">Single-pass type IV membrane protein</topology>
    </subcellularLocation>
</comment>
<feature type="region of interest" description="Disordered" evidence="10">
    <location>
        <begin position="72"/>
        <end position="135"/>
    </location>
</feature>
<comment type="similarity">
    <text evidence="2">Belongs to the USE1 family.</text>
</comment>